<dbReference type="NCBIfam" id="TIGR00204">
    <property type="entry name" value="dxs"/>
    <property type="match status" value="1"/>
</dbReference>
<dbReference type="InterPro" id="IPR005477">
    <property type="entry name" value="Dxylulose-5-P_synthase"/>
</dbReference>
<evidence type="ECO:0000259" key="11">
    <source>
        <dbReference type="SMART" id="SM00861"/>
    </source>
</evidence>
<keyword evidence="9 10" id="KW-0414">Isoprene biosynthesis</keyword>
<feature type="binding site" evidence="10">
    <location>
        <position position="285"/>
    </location>
    <ligand>
        <name>thiamine diphosphate</name>
        <dbReference type="ChEBI" id="CHEBI:58937"/>
    </ligand>
</feature>
<evidence type="ECO:0000256" key="3">
    <source>
        <dbReference type="ARBA" id="ARBA00011738"/>
    </source>
</evidence>
<dbReference type="GO" id="GO:0030976">
    <property type="term" value="F:thiamine pyrophosphate binding"/>
    <property type="evidence" value="ECO:0007669"/>
    <property type="project" value="UniProtKB-UniRule"/>
</dbReference>
<dbReference type="FunFam" id="3.40.50.970:FF:000005">
    <property type="entry name" value="1-deoxy-D-xylulose-5-phosphate synthase"/>
    <property type="match status" value="1"/>
</dbReference>
<dbReference type="EMBL" id="NRJG01000017">
    <property type="protein sequence ID" value="RIY40183.1"/>
    <property type="molecule type" value="Genomic_DNA"/>
</dbReference>
<dbReference type="UniPathway" id="UPA00064">
    <property type="reaction ID" value="UER00091"/>
</dbReference>
<evidence type="ECO:0000256" key="7">
    <source>
        <dbReference type="ARBA" id="ARBA00022977"/>
    </source>
</evidence>
<dbReference type="InterPro" id="IPR020826">
    <property type="entry name" value="Transketolase_BS"/>
</dbReference>
<feature type="binding site" evidence="10">
    <location>
        <begin position="118"/>
        <end position="120"/>
    </location>
    <ligand>
        <name>thiamine diphosphate</name>
        <dbReference type="ChEBI" id="CHEBI:58937"/>
    </ligand>
</feature>
<evidence type="ECO:0000256" key="4">
    <source>
        <dbReference type="ARBA" id="ARBA00022679"/>
    </source>
</evidence>
<evidence type="ECO:0000256" key="8">
    <source>
        <dbReference type="ARBA" id="ARBA00023052"/>
    </source>
</evidence>
<feature type="binding site" evidence="10">
    <location>
        <position position="149"/>
    </location>
    <ligand>
        <name>Mg(2+)</name>
        <dbReference type="ChEBI" id="CHEBI:18420"/>
    </ligand>
</feature>
<dbReference type="Pfam" id="PF02780">
    <property type="entry name" value="Transketolase_C"/>
    <property type="match status" value="1"/>
</dbReference>
<dbReference type="NCBIfam" id="NF003933">
    <property type="entry name" value="PRK05444.2-2"/>
    <property type="match status" value="1"/>
</dbReference>
<keyword evidence="13" id="KW-1185">Reference proteome</keyword>
<evidence type="ECO:0000313" key="12">
    <source>
        <dbReference type="EMBL" id="RIY40183.1"/>
    </source>
</evidence>
<evidence type="ECO:0000256" key="9">
    <source>
        <dbReference type="ARBA" id="ARBA00023229"/>
    </source>
</evidence>
<reference evidence="12 13" key="1">
    <citation type="submission" date="2017-08" db="EMBL/GenBank/DDBJ databases">
        <title>Reclassification of Bisgaard taxon 37 and 44.</title>
        <authorList>
            <person name="Christensen H."/>
        </authorList>
    </citation>
    <scope>NUCLEOTIDE SEQUENCE [LARGE SCALE GENOMIC DNA]</scope>
    <source>
        <strain evidence="12 13">111</strain>
    </source>
</reference>
<keyword evidence="5 10" id="KW-0479">Metal-binding</keyword>
<feature type="binding site" evidence="10">
    <location>
        <position position="178"/>
    </location>
    <ligand>
        <name>Mg(2+)</name>
        <dbReference type="ChEBI" id="CHEBI:18420"/>
    </ligand>
</feature>
<comment type="cofactor">
    <cofactor evidence="10">
        <name>Mg(2+)</name>
        <dbReference type="ChEBI" id="CHEBI:18420"/>
    </cofactor>
    <text evidence="10">Binds 1 Mg(2+) ion per subunit.</text>
</comment>
<dbReference type="GO" id="GO:0008661">
    <property type="term" value="F:1-deoxy-D-xylulose-5-phosphate synthase activity"/>
    <property type="evidence" value="ECO:0007669"/>
    <property type="project" value="UniProtKB-UniRule"/>
</dbReference>
<comment type="similarity">
    <text evidence="2 10">Belongs to the transketolase family. DXPS subfamily.</text>
</comment>
<feature type="binding site" evidence="10">
    <location>
        <position position="178"/>
    </location>
    <ligand>
        <name>thiamine diphosphate</name>
        <dbReference type="ChEBI" id="CHEBI:58937"/>
    </ligand>
</feature>
<comment type="catalytic activity">
    <reaction evidence="10">
        <text>D-glyceraldehyde 3-phosphate + pyruvate + H(+) = 1-deoxy-D-xylulose 5-phosphate + CO2</text>
        <dbReference type="Rhea" id="RHEA:12605"/>
        <dbReference type="ChEBI" id="CHEBI:15361"/>
        <dbReference type="ChEBI" id="CHEBI:15378"/>
        <dbReference type="ChEBI" id="CHEBI:16526"/>
        <dbReference type="ChEBI" id="CHEBI:57792"/>
        <dbReference type="ChEBI" id="CHEBI:59776"/>
        <dbReference type="EC" id="2.2.1.7"/>
    </reaction>
</comment>
<evidence type="ECO:0000256" key="5">
    <source>
        <dbReference type="ARBA" id="ARBA00022723"/>
    </source>
</evidence>
<dbReference type="Gene3D" id="3.40.50.970">
    <property type="match status" value="2"/>
</dbReference>
<feature type="binding site" evidence="10">
    <location>
        <position position="389"/>
    </location>
    <ligand>
        <name>thiamine diphosphate</name>
        <dbReference type="ChEBI" id="CHEBI:58937"/>
    </ligand>
</feature>
<comment type="caution">
    <text evidence="12">The sequence shown here is derived from an EMBL/GenBank/DDBJ whole genome shotgun (WGS) entry which is preliminary data.</text>
</comment>
<dbReference type="GO" id="GO:0009228">
    <property type="term" value="P:thiamine biosynthetic process"/>
    <property type="evidence" value="ECO:0007669"/>
    <property type="project" value="UniProtKB-UniRule"/>
</dbReference>
<dbReference type="HAMAP" id="MF_00315">
    <property type="entry name" value="DXP_synth"/>
    <property type="match status" value="1"/>
</dbReference>
<dbReference type="GO" id="GO:0016114">
    <property type="term" value="P:terpenoid biosynthetic process"/>
    <property type="evidence" value="ECO:0007669"/>
    <property type="project" value="UniProtKB-UniRule"/>
</dbReference>
<dbReference type="Pfam" id="PF02779">
    <property type="entry name" value="Transket_pyr"/>
    <property type="match status" value="1"/>
</dbReference>
<comment type="subunit">
    <text evidence="3 10">Homodimer.</text>
</comment>
<evidence type="ECO:0000256" key="1">
    <source>
        <dbReference type="ARBA" id="ARBA00004980"/>
    </source>
</evidence>
<comment type="cofactor">
    <cofactor evidence="10">
        <name>thiamine diphosphate</name>
        <dbReference type="ChEBI" id="CHEBI:58937"/>
    </cofactor>
    <text evidence="10">Binds 1 thiamine pyrophosphate per subunit.</text>
</comment>
<dbReference type="PANTHER" id="PTHR43322:SF5">
    <property type="entry name" value="1-DEOXY-D-XYLULOSE-5-PHOSPHATE SYNTHASE, CHLOROPLASTIC"/>
    <property type="match status" value="1"/>
</dbReference>
<dbReference type="InterPro" id="IPR049557">
    <property type="entry name" value="Transketolase_CS"/>
</dbReference>
<evidence type="ECO:0000256" key="10">
    <source>
        <dbReference type="HAMAP-Rule" id="MF_00315"/>
    </source>
</evidence>
<dbReference type="AlphaFoldDB" id="A0A3A1YPH1"/>
<organism evidence="12 13">
    <name type="scientific">Psittacicella hinzii</name>
    <dbReference type="NCBI Taxonomy" id="2028575"/>
    <lineage>
        <taxon>Bacteria</taxon>
        <taxon>Pseudomonadati</taxon>
        <taxon>Pseudomonadota</taxon>
        <taxon>Gammaproteobacteria</taxon>
        <taxon>Pasteurellales</taxon>
        <taxon>Psittacicellaceae</taxon>
        <taxon>Psittacicella</taxon>
    </lineage>
</organism>
<dbReference type="RefSeq" id="WP_119530119.1">
    <property type="nucleotide sequence ID" value="NZ_JBHSSP010000007.1"/>
</dbReference>
<dbReference type="SUPFAM" id="SSF52518">
    <property type="entry name" value="Thiamin diphosphate-binding fold (THDP-binding)"/>
    <property type="match status" value="2"/>
</dbReference>
<dbReference type="InterPro" id="IPR033248">
    <property type="entry name" value="Transketolase_C"/>
</dbReference>
<dbReference type="GO" id="GO:0005829">
    <property type="term" value="C:cytosol"/>
    <property type="evidence" value="ECO:0007669"/>
    <property type="project" value="TreeGrafter"/>
</dbReference>
<dbReference type="SMART" id="SM00861">
    <property type="entry name" value="Transket_pyr"/>
    <property type="match status" value="1"/>
</dbReference>
<comment type="pathway">
    <text evidence="1 10">Metabolic intermediate biosynthesis; 1-deoxy-D-xylulose 5-phosphate biosynthesis; 1-deoxy-D-xylulose 5-phosphate from D-glyceraldehyde 3-phosphate and pyruvate: step 1/1.</text>
</comment>
<gene>
    <name evidence="10" type="primary">dxs</name>
    <name evidence="12" type="ORF">CKF58_00955</name>
</gene>
<dbReference type="GO" id="GO:0019288">
    <property type="term" value="P:isopentenyl diphosphate biosynthetic process, methylerythritol 4-phosphate pathway"/>
    <property type="evidence" value="ECO:0007669"/>
    <property type="project" value="TreeGrafter"/>
</dbReference>
<dbReference type="InterPro" id="IPR029061">
    <property type="entry name" value="THDP-binding"/>
</dbReference>
<dbReference type="Proteomes" id="UP000265916">
    <property type="component" value="Unassembled WGS sequence"/>
</dbReference>
<feature type="domain" description="Transketolase-like pyrimidine-binding" evidence="11">
    <location>
        <begin position="339"/>
        <end position="501"/>
    </location>
</feature>
<dbReference type="InterPro" id="IPR005475">
    <property type="entry name" value="Transketolase-like_Pyr-bd"/>
</dbReference>
<dbReference type="PANTHER" id="PTHR43322">
    <property type="entry name" value="1-D-DEOXYXYLULOSE 5-PHOSPHATE SYNTHASE-RELATED"/>
    <property type="match status" value="1"/>
</dbReference>
<comment type="function">
    <text evidence="10">Catalyzes the acyloin condensation reaction between C atoms 2 and 3 of pyruvate and glyceraldehyde 3-phosphate to yield 1-deoxy-D-xylulose-5-phosphate (DXP).</text>
</comment>
<dbReference type="EC" id="2.2.1.7" evidence="10"/>
<dbReference type="OrthoDB" id="9803371at2"/>
<keyword evidence="8 10" id="KW-0786">Thiamine pyrophosphate</keyword>
<dbReference type="CDD" id="cd07033">
    <property type="entry name" value="TPP_PYR_DXS_TK_like"/>
    <property type="match status" value="1"/>
</dbReference>
<proteinExistence type="inferred from homology"/>
<dbReference type="PROSITE" id="PS00802">
    <property type="entry name" value="TRANSKETOLASE_2"/>
    <property type="match status" value="1"/>
</dbReference>
<dbReference type="CDD" id="cd02007">
    <property type="entry name" value="TPP_DXS"/>
    <property type="match status" value="1"/>
</dbReference>
<feature type="binding site" evidence="10">
    <location>
        <position position="77"/>
    </location>
    <ligand>
        <name>thiamine diphosphate</name>
        <dbReference type="ChEBI" id="CHEBI:58937"/>
    </ligand>
</feature>
<evidence type="ECO:0000256" key="2">
    <source>
        <dbReference type="ARBA" id="ARBA00011081"/>
    </source>
</evidence>
<accession>A0A3A1YPH1</accession>
<evidence type="ECO:0000256" key="6">
    <source>
        <dbReference type="ARBA" id="ARBA00022842"/>
    </source>
</evidence>
<dbReference type="Pfam" id="PF13292">
    <property type="entry name" value="DXP_synthase_N"/>
    <property type="match status" value="1"/>
</dbReference>
<name>A0A3A1YPH1_9GAMM</name>
<keyword evidence="6 10" id="KW-0460">Magnesium</keyword>
<protein>
    <recommendedName>
        <fullName evidence="10">1-deoxy-D-xylulose-5-phosphate synthase</fullName>
        <ecNumber evidence="10">2.2.1.7</ecNumber>
    </recommendedName>
    <alternativeName>
        <fullName evidence="10">1-deoxyxylulose-5-phosphate synthase</fullName>
        <shortName evidence="10">DXP synthase</shortName>
        <shortName evidence="10">DXPS</shortName>
    </alternativeName>
</protein>
<dbReference type="PROSITE" id="PS00801">
    <property type="entry name" value="TRANSKETOLASE_1"/>
    <property type="match status" value="1"/>
</dbReference>
<feature type="binding site" evidence="10">
    <location>
        <begin position="150"/>
        <end position="151"/>
    </location>
    <ligand>
        <name>thiamine diphosphate</name>
        <dbReference type="ChEBI" id="CHEBI:58937"/>
    </ligand>
</feature>
<keyword evidence="7 10" id="KW-0784">Thiamine biosynthesis</keyword>
<dbReference type="Gene3D" id="3.40.50.920">
    <property type="match status" value="1"/>
</dbReference>
<dbReference type="GO" id="GO:0000287">
    <property type="term" value="F:magnesium ion binding"/>
    <property type="evidence" value="ECO:0007669"/>
    <property type="project" value="UniProtKB-UniRule"/>
</dbReference>
<sequence>MKQAYPLLDRINSIADLKALAVEDLPQLCDELRHFLISSISQSSGHFASNLGTVELTVALHYVYSSPEDKILWDVGHQAYAHKVLTGRKDQLHTIRQYQGVHPFPFRAESEHDILSVGHSSTSISAAVGISLANRLQGLQQDVVPIIGDGAMTAGMAFEALNHAGDLKIPLTIVFNDNNMSISENIGALNRHTSKIFNSELYQTFREKSKDILPQALKGLLKSGESAFKQFLSSDICNLYRGLGIEYLGPFDGHNVVELVKEFKRLKHNGKLQIVHVLTTKGKGYLPAEQDPIKYHAVGKFTPDYTQIVKNVKTAPQAVVTTYTNQETNKETVKENKPLTYSEVFGNWLVEHAQDPQLVAITPAMTEGSGMAKFKALAPQKLYDVAIAEQHAVTLATGLAIGNMHPVVAIYSTFLQRAYDQVIHDVALDNLPVLFAIDRAGIVGEDGQTHQGAFDLSYLRCIPNMVIACASSKQSLTQLLEFGYNYNGTYAVRYPRGQAWDLEHVDPTLRSTLEQDIVLGKGIKVVEANPDLYRNFTQEHNLTNSSKGIVILSFGTMLQRAISLAQQIGATVYDMRFVKPLDLEIIDQLSAYDLVVTLEENAISGGAGTAVLEAMQVANIQVPSLNLGISDNFVVPINTHLIEEVMAWTPEQIKQQIITKLQACASSTK</sequence>
<dbReference type="InterPro" id="IPR009014">
    <property type="entry name" value="Transketo_C/PFOR_II"/>
</dbReference>
<evidence type="ECO:0000313" key="13">
    <source>
        <dbReference type="Proteomes" id="UP000265916"/>
    </source>
</evidence>
<dbReference type="SUPFAM" id="SSF52922">
    <property type="entry name" value="TK C-terminal domain-like"/>
    <property type="match status" value="1"/>
</dbReference>
<keyword evidence="4 10" id="KW-0808">Transferase</keyword>